<sequence>MLFSSLLHVIKADSQAYLLSTQSASETSQRMRDAFAPAASPSASASARRTTKKTTSKAAAAPTLRHWSFLRNELARLHTKHAPTLHLDPNGRECLHQLAAFALAVVSRARGAESALESDIRTQAWQMLELVVRLRVYCAVLDQSQLEDALDLSLALLSDSAKASASEVAACAMVLQRVVAHSPYDLDAAAGRIWATIATWLGQQGRYILEHGLTVWRYLQRTWKSSVARLHPHRADFVEIFVQVCDQLLTVKSNPSPYRLRRELGGLLSILLNPKELQNVLLSSKIIRGGAASLAGLNELEEKKLSPANYLDLVYIL</sequence>
<organism evidence="2 3">
    <name type="scientific">Pythium insidiosum</name>
    <name type="common">Pythiosis disease agent</name>
    <dbReference type="NCBI Taxonomy" id="114742"/>
    <lineage>
        <taxon>Eukaryota</taxon>
        <taxon>Sar</taxon>
        <taxon>Stramenopiles</taxon>
        <taxon>Oomycota</taxon>
        <taxon>Peronosporomycetes</taxon>
        <taxon>Pythiales</taxon>
        <taxon>Pythiaceae</taxon>
        <taxon>Pythium</taxon>
    </lineage>
</organism>
<name>A0AAD5M0S2_PYTIN</name>
<reference evidence="2" key="1">
    <citation type="submission" date="2021-12" db="EMBL/GenBank/DDBJ databases">
        <title>Prjna785345.</title>
        <authorList>
            <person name="Rujirawat T."/>
            <person name="Krajaejun T."/>
        </authorList>
    </citation>
    <scope>NUCLEOTIDE SEQUENCE</scope>
    <source>
        <strain evidence="2">Pi057C3</strain>
    </source>
</reference>
<feature type="region of interest" description="Disordered" evidence="1">
    <location>
        <begin position="29"/>
        <end position="60"/>
    </location>
</feature>
<gene>
    <name evidence="2" type="ORF">P43SY_009525</name>
</gene>
<dbReference type="EMBL" id="JAKCXM010000160">
    <property type="protein sequence ID" value="KAJ0400208.1"/>
    <property type="molecule type" value="Genomic_DNA"/>
</dbReference>
<keyword evidence="3" id="KW-1185">Reference proteome</keyword>
<protein>
    <submittedName>
        <fullName evidence="2">Uncharacterized protein</fullName>
    </submittedName>
</protein>
<evidence type="ECO:0000313" key="3">
    <source>
        <dbReference type="Proteomes" id="UP001209570"/>
    </source>
</evidence>
<dbReference type="Proteomes" id="UP001209570">
    <property type="component" value="Unassembled WGS sequence"/>
</dbReference>
<proteinExistence type="predicted"/>
<evidence type="ECO:0000313" key="2">
    <source>
        <dbReference type="EMBL" id="KAJ0400208.1"/>
    </source>
</evidence>
<evidence type="ECO:0000256" key="1">
    <source>
        <dbReference type="SAM" id="MobiDB-lite"/>
    </source>
</evidence>
<accession>A0AAD5M0S2</accession>
<feature type="compositionally biased region" description="Low complexity" evidence="1">
    <location>
        <begin position="36"/>
        <end position="48"/>
    </location>
</feature>
<comment type="caution">
    <text evidence="2">The sequence shown here is derived from an EMBL/GenBank/DDBJ whole genome shotgun (WGS) entry which is preliminary data.</text>
</comment>
<dbReference type="AlphaFoldDB" id="A0AAD5M0S2"/>